<evidence type="ECO:0000256" key="1">
    <source>
        <dbReference type="ARBA" id="ARBA00004123"/>
    </source>
</evidence>
<dbReference type="OMA" id="NSFEEEC"/>
<feature type="non-terminal residue" evidence="4">
    <location>
        <position position="258"/>
    </location>
</feature>
<evidence type="ECO:0000313" key="4">
    <source>
        <dbReference type="EMBL" id="KFM66580.1"/>
    </source>
</evidence>
<dbReference type="STRING" id="407821.A0A087TN91"/>
<dbReference type="EMBL" id="KK116011">
    <property type="protein sequence ID" value="KFM66580.1"/>
    <property type="molecule type" value="Genomic_DNA"/>
</dbReference>
<dbReference type="PANTHER" id="PTHR31624:SF4">
    <property type="entry name" value="CHROMOSOME 16 OPEN READING FRAME 72"/>
    <property type="match status" value="1"/>
</dbReference>
<evidence type="ECO:0000256" key="3">
    <source>
        <dbReference type="SAM" id="MobiDB-lite"/>
    </source>
</evidence>
<dbReference type="OrthoDB" id="5823474at2759"/>
<sequence>MNDDQETLEPWISLSNWEQQCVDEIEKTPEIEVELQNAKDRAVQKLWFLFQNAATCITQLYKDRQNGVSLWVPFQTAASSVTSLYKECIESHKPIHDLGFQGGLQKRNRELLSWAKKKKRHIRREELIAYITGRNPPATRLCCPRPRLVLDGMRNSSHLAHAHRHSPSRDVELLDPCAEDFDMFRQALTISTNFKHHAQNSPTGLSRIHRARHCNSTSTSHNELSAFITEEFSRHSRKRSPSTDVIMESPTHKRTRLV</sequence>
<dbReference type="InterPro" id="IPR029196">
    <property type="entry name" value="HAPSTR1-like"/>
</dbReference>
<dbReference type="PANTHER" id="PTHR31624">
    <property type="entry name" value="UPF0472 PROTEIN C16ORF72"/>
    <property type="match status" value="1"/>
</dbReference>
<reference evidence="4 5" key="1">
    <citation type="submission" date="2013-11" db="EMBL/GenBank/DDBJ databases">
        <title>Genome sequencing of Stegodyphus mimosarum.</title>
        <authorList>
            <person name="Bechsgaard J."/>
        </authorList>
    </citation>
    <scope>NUCLEOTIDE SEQUENCE [LARGE SCALE GENOMIC DNA]</scope>
</reference>
<dbReference type="AlphaFoldDB" id="A0A087TN91"/>
<proteinExistence type="predicted"/>
<dbReference type="Proteomes" id="UP000054359">
    <property type="component" value="Unassembled WGS sequence"/>
</dbReference>
<feature type="region of interest" description="Disordered" evidence="3">
    <location>
        <begin position="235"/>
        <end position="258"/>
    </location>
</feature>
<dbReference type="Pfam" id="PF15251">
    <property type="entry name" value="TAPR1-like"/>
    <property type="match status" value="1"/>
</dbReference>
<dbReference type="InterPro" id="IPR040308">
    <property type="entry name" value="HAPR1"/>
</dbReference>
<evidence type="ECO:0000256" key="2">
    <source>
        <dbReference type="ARBA" id="ARBA00023242"/>
    </source>
</evidence>
<dbReference type="GO" id="GO:0005634">
    <property type="term" value="C:nucleus"/>
    <property type="evidence" value="ECO:0007669"/>
    <property type="project" value="UniProtKB-SubCell"/>
</dbReference>
<comment type="subcellular location">
    <subcellularLocation>
        <location evidence="1">Nucleus</location>
    </subcellularLocation>
</comment>
<accession>A0A087TN91</accession>
<organism evidence="4 5">
    <name type="scientific">Stegodyphus mimosarum</name>
    <name type="common">African social velvet spider</name>
    <dbReference type="NCBI Taxonomy" id="407821"/>
    <lineage>
        <taxon>Eukaryota</taxon>
        <taxon>Metazoa</taxon>
        <taxon>Ecdysozoa</taxon>
        <taxon>Arthropoda</taxon>
        <taxon>Chelicerata</taxon>
        <taxon>Arachnida</taxon>
        <taxon>Araneae</taxon>
        <taxon>Araneomorphae</taxon>
        <taxon>Entelegynae</taxon>
        <taxon>Eresoidea</taxon>
        <taxon>Eresidae</taxon>
        <taxon>Stegodyphus</taxon>
    </lineage>
</organism>
<protein>
    <submittedName>
        <fullName evidence="4">Uncharacterized protein</fullName>
    </submittedName>
</protein>
<evidence type="ECO:0000313" key="5">
    <source>
        <dbReference type="Proteomes" id="UP000054359"/>
    </source>
</evidence>
<keyword evidence="5" id="KW-1185">Reference proteome</keyword>
<name>A0A087TN91_STEMI</name>
<keyword evidence="2" id="KW-0539">Nucleus</keyword>
<gene>
    <name evidence="4" type="ORF">X975_19674</name>
</gene>